<dbReference type="GO" id="GO:0003676">
    <property type="term" value="F:nucleic acid binding"/>
    <property type="evidence" value="ECO:0007669"/>
    <property type="project" value="InterPro"/>
</dbReference>
<feature type="compositionally biased region" description="Polar residues" evidence="2">
    <location>
        <begin position="128"/>
        <end position="142"/>
    </location>
</feature>
<dbReference type="GO" id="GO:0008270">
    <property type="term" value="F:zinc ion binding"/>
    <property type="evidence" value="ECO:0007669"/>
    <property type="project" value="UniProtKB-KW"/>
</dbReference>
<comment type="caution">
    <text evidence="4">The sequence shown here is derived from an EMBL/GenBank/DDBJ whole genome shotgun (WGS) entry which is preliminary data.</text>
</comment>
<gene>
    <name evidence="4" type="ORF">ACMD2_25464</name>
</gene>
<evidence type="ECO:0000313" key="5">
    <source>
        <dbReference type="Proteomes" id="UP000092600"/>
    </source>
</evidence>
<keyword evidence="1" id="KW-0863">Zinc-finger</keyword>
<evidence type="ECO:0000256" key="1">
    <source>
        <dbReference type="PROSITE-ProRule" id="PRU00047"/>
    </source>
</evidence>
<accession>A0A199VXN7</accession>
<evidence type="ECO:0000259" key="3">
    <source>
        <dbReference type="PROSITE" id="PS50158"/>
    </source>
</evidence>
<dbReference type="AlphaFoldDB" id="A0A199VXN7"/>
<feature type="region of interest" description="Disordered" evidence="2">
    <location>
        <begin position="118"/>
        <end position="142"/>
    </location>
</feature>
<evidence type="ECO:0000256" key="2">
    <source>
        <dbReference type="SAM" id="MobiDB-lite"/>
    </source>
</evidence>
<protein>
    <recommendedName>
        <fullName evidence="3">CCHC-type domain-containing protein</fullName>
    </recommendedName>
</protein>
<proteinExistence type="predicted"/>
<dbReference type="PROSITE" id="PS50158">
    <property type="entry name" value="ZF_CCHC"/>
    <property type="match status" value="1"/>
</dbReference>
<evidence type="ECO:0000313" key="4">
    <source>
        <dbReference type="EMBL" id="OAY81711.1"/>
    </source>
</evidence>
<keyword evidence="1" id="KW-0862">Zinc</keyword>
<organism evidence="4 5">
    <name type="scientific">Ananas comosus</name>
    <name type="common">Pineapple</name>
    <name type="synonym">Ananas ananas</name>
    <dbReference type="NCBI Taxonomy" id="4615"/>
    <lineage>
        <taxon>Eukaryota</taxon>
        <taxon>Viridiplantae</taxon>
        <taxon>Streptophyta</taxon>
        <taxon>Embryophyta</taxon>
        <taxon>Tracheophyta</taxon>
        <taxon>Spermatophyta</taxon>
        <taxon>Magnoliopsida</taxon>
        <taxon>Liliopsida</taxon>
        <taxon>Poales</taxon>
        <taxon>Bromeliaceae</taxon>
        <taxon>Bromelioideae</taxon>
        <taxon>Ananas</taxon>
    </lineage>
</organism>
<dbReference type="EMBL" id="LSRQ01000616">
    <property type="protein sequence ID" value="OAY81711.1"/>
    <property type="molecule type" value="Genomic_DNA"/>
</dbReference>
<sequence length="142" mass="16012">MFSKFKAQLKAATGYAVTELEKDSLYKISKFLNPSNPNQRISEYIVSIIKAEGKVLCTCKYFDFYDCAISDPPQSQCKGKRRPQRFKPQVEKKVKKSRTCKQCGKKGHNRRTCHEVDCTAPSEKGDSSDSFEGNDQSDAGLL</sequence>
<dbReference type="InterPro" id="IPR001878">
    <property type="entry name" value="Znf_CCHC"/>
</dbReference>
<keyword evidence="1" id="KW-0479">Metal-binding</keyword>
<reference evidence="4 5" key="1">
    <citation type="journal article" date="2016" name="DNA Res.">
        <title>The draft genome of MD-2 pineapple using hybrid error correction of long reads.</title>
        <authorList>
            <person name="Redwan R.M."/>
            <person name="Saidin A."/>
            <person name="Kumar S.V."/>
        </authorList>
    </citation>
    <scope>NUCLEOTIDE SEQUENCE [LARGE SCALE GENOMIC DNA]</scope>
    <source>
        <strain evidence="5">cv. MD2</strain>
        <tissue evidence="4">Leaf</tissue>
    </source>
</reference>
<dbReference type="Proteomes" id="UP000092600">
    <property type="component" value="Unassembled WGS sequence"/>
</dbReference>
<feature type="domain" description="CCHC-type" evidence="3">
    <location>
        <begin position="100"/>
        <end position="113"/>
    </location>
</feature>
<feature type="region of interest" description="Disordered" evidence="2">
    <location>
        <begin position="73"/>
        <end position="95"/>
    </location>
</feature>
<feature type="compositionally biased region" description="Basic and acidic residues" evidence="2">
    <location>
        <begin position="118"/>
        <end position="127"/>
    </location>
</feature>
<name>A0A199VXN7_ANACO</name>